<evidence type="ECO:0000256" key="1">
    <source>
        <dbReference type="ARBA" id="ARBA00022898"/>
    </source>
</evidence>
<keyword evidence="3" id="KW-0808">Transferase</keyword>
<evidence type="ECO:0000259" key="2">
    <source>
        <dbReference type="Pfam" id="PF00266"/>
    </source>
</evidence>
<dbReference type="OrthoDB" id="7592443at2"/>
<dbReference type="Proteomes" id="UP000033608">
    <property type="component" value="Unassembled WGS sequence"/>
</dbReference>
<sequence>MLSSDTQFPVAAVRARFPALAHNANHLYFDNAAGAQLPDLALTAVHEHLLTHNVQRGARYGLSRSVDAAIAAARQSVALLVNAYDPAEISFGMNATSFIRLVSLGIGQTLGARNEIIVTDLDHDANVSTWLALEPMGAKCVFWKMRDDGKLHVEDLVPLLSERTRLLACAAASHALGTLVDVKAAGKLAHDAGAEIFVDCVHYTPHALVDVQDWDCDYLVCSGYKTFSPHMGFLWGRLDLLRALPTFREDFIPNEPPHKIEVGTFVYENVAGMDGAVRYLEQLGQDLAGGAQLSRRDAIVGAMDAIQRYEMILSQALLDVLHRHGATVYGIADTAQGRVPTISFNFAAMAPAELAQKLADQDIGVRDGHMFAPRLMARLGLTMASGAARISLVHYNTLEEVARLDRALSEILQGA</sequence>
<keyword evidence="3" id="KW-0032">Aminotransferase</keyword>
<dbReference type="PATRIC" id="fig|1121477.3.peg.141"/>
<name>A0A0F5LER9_9HYPH</name>
<dbReference type="NCBIfam" id="TIGR01976">
    <property type="entry name" value="am_tr_V_VC1184"/>
    <property type="match status" value="1"/>
</dbReference>
<dbReference type="EMBL" id="LAJF01000101">
    <property type="protein sequence ID" value="KKB80689.1"/>
    <property type="molecule type" value="Genomic_DNA"/>
</dbReference>
<proteinExistence type="predicted"/>
<dbReference type="Gene3D" id="3.40.640.10">
    <property type="entry name" value="Type I PLP-dependent aspartate aminotransferase-like (Major domain)"/>
    <property type="match status" value="1"/>
</dbReference>
<dbReference type="InterPro" id="IPR011340">
    <property type="entry name" value="Cys_dSase-rel"/>
</dbReference>
<evidence type="ECO:0000313" key="3">
    <source>
        <dbReference type="EMBL" id="KKB80689.1"/>
    </source>
</evidence>
<gene>
    <name evidence="3" type="ORF">VW29_16965</name>
</gene>
<dbReference type="PANTHER" id="PTHR43586:SF21">
    <property type="entry name" value="PYRIDOXAL PHOSPHATE (PLP)-DEPENDENT ASPARTATE AMINOTRANSFERASE SUPERFAMILY"/>
    <property type="match status" value="1"/>
</dbReference>
<keyword evidence="4" id="KW-1185">Reference proteome</keyword>
<reference evidence="3 4" key="1">
    <citation type="submission" date="2015-03" db="EMBL/GenBank/DDBJ databases">
        <authorList>
            <person name="Hassan Y.I."/>
            <person name="Lepp D."/>
            <person name="Zhou T."/>
        </authorList>
    </citation>
    <scope>NUCLEOTIDE SEQUENCE [LARGE SCALE GENOMIC DNA]</scope>
    <source>
        <strain evidence="3 4">DSM 17137</strain>
    </source>
</reference>
<dbReference type="AlphaFoldDB" id="A0A0F5LER9"/>
<dbReference type="STRING" id="1121477.SAMN02745223_00497"/>
<dbReference type="Pfam" id="PF00266">
    <property type="entry name" value="Aminotran_5"/>
    <property type="match status" value="1"/>
</dbReference>
<feature type="domain" description="Aminotransferase class V" evidence="2">
    <location>
        <begin position="28"/>
        <end position="404"/>
    </location>
</feature>
<dbReference type="SUPFAM" id="SSF53383">
    <property type="entry name" value="PLP-dependent transferases"/>
    <property type="match status" value="1"/>
</dbReference>
<evidence type="ECO:0000313" key="4">
    <source>
        <dbReference type="Proteomes" id="UP000033608"/>
    </source>
</evidence>
<accession>A0A0F5LER9</accession>
<dbReference type="PANTHER" id="PTHR43586">
    <property type="entry name" value="CYSTEINE DESULFURASE"/>
    <property type="match status" value="1"/>
</dbReference>
<dbReference type="InterPro" id="IPR015424">
    <property type="entry name" value="PyrdxlP-dep_Trfase"/>
</dbReference>
<keyword evidence="1" id="KW-0663">Pyridoxal phosphate</keyword>
<dbReference type="InterPro" id="IPR015421">
    <property type="entry name" value="PyrdxlP-dep_Trfase_major"/>
</dbReference>
<protein>
    <submittedName>
        <fullName evidence="3">Aminotransferase</fullName>
    </submittedName>
</protein>
<dbReference type="InterPro" id="IPR015422">
    <property type="entry name" value="PyrdxlP-dep_Trfase_small"/>
</dbReference>
<comment type="caution">
    <text evidence="3">The sequence shown here is derived from an EMBL/GenBank/DDBJ whole genome shotgun (WGS) entry which is preliminary data.</text>
</comment>
<dbReference type="GO" id="GO:0008483">
    <property type="term" value="F:transaminase activity"/>
    <property type="evidence" value="ECO:0007669"/>
    <property type="project" value="UniProtKB-KW"/>
</dbReference>
<organism evidence="3 4">
    <name type="scientific">Devosia limi DSM 17137</name>
    <dbReference type="NCBI Taxonomy" id="1121477"/>
    <lineage>
        <taxon>Bacteria</taxon>
        <taxon>Pseudomonadati</taxon>
        <taxon>Pseudomonadota</taxon>
        <taxon>Alphaproteobacteria</taxon>
        <taxon>Hyphomicrobiales</taxon>
        <taxon>Devosiaceae</taxon>
        <taxon>Devosia</taxon>
    </lineage>
</organism>
<dbReference type="InterPro" id="IPR000192">
    <property type="entry name" value="Aminotrans_V_dom"/>
</dbReference>
<dbReference type="Gene3D" id="3.90.1150.10">
    <property type="entry name" value="Aspartate Aminotransferase, domain 1"/>
    <property type="match status" value="1"/>
</dbReference>